<feature type="non-terminal residue" evidence="2">
    <location>
        <position position="1"/>
    </location>
</feature>
<dbReference type="EMBL" id="CP009313">
    <property type="protein sequence ID" value="AJE39785.1"/>
    <property type="molecule type" value="Genomic_DNA"/>
</dbReference>
<dbReference type="HOGENOM" id="CLU_2818883_0_0_11"/>
<dbReference type="AlphaFoldDB" id="A0A0B5DF36"/>
<evidence type="ECO:0000256" key="1">
    <source>
        <dbReference type="SAM" id="MobiDB-lite"/>
    </source>
</evidence>
<evidence type="ECO:0000313" key="2">
    <source>
        <dbReference type="EMBL" id="AJE39785.1"/>
    </source>
</evidence>
<proteinExistence type="predicted"/>
<feature type="region of interest" description="Disordered" evidence="1">
    <location>
        <begin position="25"/>
        <end position="68"/>
    </location>
</feature>
<gene>
    <name evidence="2" type="ORF">SNOD_06970</name>
</gene>
<protein>
    <submittedName>
        <fullName evidence="2">Uncharacterized protein</fullName>
    </submittedName>
</protein>
<keyword evidence="3" id="KW-1185">Reference proteome</keyword>
<evidence type="ECO:0000313" key="3">
    <source>
        <dbReference type="Proteomes" id="UP000031526"/>
    </source>
</evidence>
<dbReference type="Proteomes" id="UP000031526">
    <property type="component" value="Chromosome"/>
</dbReference>
<sequence length="68" mass="6626">PAQAPMRPSGPPTTGPEYLDVPQAAETSAQGAVPWGATPLTGTVPSVHTEPTAAATAPAAPTVLAEPA</sequence>
<name>A0A0B5DF36_9ACTN</name>
<dbReference type="RefSeq" id="WP_043438617.1">
    <property type="nucleotide sequence ID" value="NZ_CP009313.1"/>
</dbReference>
<reference evidence="3" key="1">
    <citation type="submission" date="2014-09" db="EMBL/GenBank/DDBJ databases">
        <title>Sequence of the Streptomyces nodosus genome.</title>
        <authorList>
            <person name="Sweeney P."/>
            <person name="Stephens N."/>
            <person name="Murphy C."/>
            <person name="Caffrey P."/>
        </authorList>
    </citation>
    <scope>NUCLEOTIDE SEQUENCE [LARGE SCALE GENOMIC DNA]</scope>
    <source>
        <strain evidence="3">ATCC 14899</strain>
    </source>
</reference>
<feature type="non-terminal residue" evidence="2">
    <location>
        <position position="68"/>
    </location>
</feature>
<organism evidence="2 3">
    <name type="scientific">Streptomyces nodosus</name>
    <dbReference type="NCBI Taxonomy" id="40318"/>
    <lineage>
        <taxon>Bacteria</taxon>
        <taxon>Bacillati</taxon>
        <taxon>Actinomycetota</taxon>
        <taxon>Actinomycetes</taxon>
        <taxon>Kitasatosporales</taxon>
        <taxon>Streptomycetaceae</taxon>
        <taxon>Streptomyces</taxon>
    </lineage>
</organism>
<reference evidence="2 3" key="2">
    <citation type="journal article" date="2016" name="Appl. Microbiol. Biotechnol.">
        <title>Exploiting the genome sequence of Streptomyces nodosus for enhanced antibiotic production.</title>
        <authorList>
            <person name="Sweeney P."/>
            <person name="Murphy C.D."/>
            <person name="Caffrey P."/>
        </authorList>
    </citation>
    <scope>NUCLEOTIDE SEQUENCE [LARGE SCALE GENOMIC DNA]</scope>
    <source>
        <strain evidence="2 3">ATCC 14899</strain>
    </source>
</reference>
<feature type="compositionally biased region" description="Low complexity" evidence="1">
    <location>
        <begin position="49"/>
        <end position="68"/>
    </location>
</feature>
<accession>A0A0B5DF36</accession>